<protein>
    <submittedName>
        <fullName evidence="1">ATP-dependent helicase HrpA</fullName>
    </submittedName>
</protein>
<keyword evidence="1" id="KW-0547">Nucleotide-binding</keyword>
<keyword evidence="1" id="KW-0067">ATP-binding</keyword>
<sequence>MPFPFGALANANSASSAFSSFRNGIAGMGINTMAGAGENAIGAGQMGGTLANMQGDVANQEAMMRGVTRLQNELNFCAAECNLAKQAGQNVKSLTQG</sequence>
<reference evidence="1 2" key="1">
    <citation type="submission" date="2016-04" db="EMBL/GenBank/DDBJ databases">
        <title>Xanthomonas translucens phylogeny.</title>
        <authorList>
            <person name="Langlois P."/>
        </authorList>
    </citation>
    <scope>NUCLEOTIDE SEQUENCE [LARGE SCALE GENOMIC DNA]</scope>
    <source>
        <strain evidence="1 2">B99</strain>
    </source>
</reference>
<dbReference type="RefSeq" id="WP_064539089.1">
    <property type="nucleotide sequence ID" value="NZ_LWSU01000089.1"/>
</dbReference>
<keyword evidence="1" id="KW-0347">Helicase</keyword>
<keyword evidence="1" id="KW-0378">Hydrolase</keyword>
<accession>A0A199P581</accession>
<gene>
    <name evidence="1" type="ORF">A6R73_14620</name>
</gene>
<comment type="caution">
    <text evidence="1">The sequence shown here is derived from an EMBL/GenBank/DDBJ whole genome shotgun (WGS) entry which is preliminary data.</text>
</comment>
<dbReference type="EMBL" id="LWSU01000089">
    <property type="protein sequence ID" value="OAX56165.1"/>
    <property type="molecule type" value="Genomic_DNA"/>
</dbReference>
<name>A0A199P581_9XANT</name>
<evidence type="ECO:0000313" key="2">
    <source>
        <dbReference type="Proteomes" id="UP000093858"/>
    </source>
</evidence>
<dbReference type="AlphaFoldDB" id="A0A199P581"/>
<proteinExistence type="predicted"/>
<organism evidence="1 2">
    <name type="scientific">Xanthomonas graminis pv. poae</name>
    <dbReference type="NCBI Taxonomy" id="227946"/>
    <lineage>
        <taxon>Bacteria</taxon>
        <taxon>Pseudomonadati</taxon>
        <taxon>Pseudomonadota</taxon>
        <taxon>Gammaproteobacteria</taxon>
        <taxon>Lysobacterales</taxon>
        <taxon>Lysobacteraceae</taxon>
        <taxon>Xanthomonas</taxon>
        <taxon>Xanthomonas translucens group</taxon>
        <taxon>Xanthomonas graminis</taxon>
    </lineage>
</organism>
<dbReference type="Proteomes" id="UP000093858">
    <property type="component" value="Unassembled WGS sequence"/>
</dbReference>
<dbReference type="GO" id="GO:0004386">
    <property type="term" value="F:helicase activity"/>
    <property type="evidence" value="ECO:0007669"/>
    <property type="project" value="UniProtKB-KW"/>
</dbReference>
<evidence type="ECO:0000313" key="1">
    <source>
        <dbReference type="EMBL" id="OAX56165.1"/>
    </source>
</evidence>